<feature type="active site" evidence="3">
    <location>
        <position position="57"/>
    </location>
</feature>
<dbReference type="PANTHER" id="PTHR13774:SF17">
    <property type="entry name" value="PHENAZINE BIOSYNTHESIS-LIKE DOMAIN-CONTAINING PROTEIN"/>
    <property type="match status" value="1"/>
</dbReference>
<evidence type="ECO:0000313" key="5">
    <source>
        <dbReference type="Proteomes" id="UP000597507"/>
    </source>
</evidence>
<evidence type="ECO:0000256" key="1">
    <source>
        <dbReference type="ARBA" id="ARBA00008270"/>
    </source>
</evidence>
<dbReference type="PANTHER" id="PTHR13774">
    <property type="entry name" value="PHENAZINE BIOSYNTHESIS PROTEIN"/>
    <property type="match status" value="1"/>
</dbReference>
<dbReference type="GO" id="GO:0016853">
    <property type="term" value="F:isomerase activity"/>
    <property type="evidence" value="ECO:0007669"/>
    <property type="project" value="UniProtKB-KW"/>
</dbReference>
<gene>
    <name evidence="4" type="ORF">GCM10010964_35620</name>
</gene>
<dbReference type="EMBL" id="BMKS01000013">
    <property type="protein sequence ID" value="GGG45099.1"/>
    <property type="molecule type" value="Genomic_DNA"/>
</dbReference>
<organism evidence="4 5">
    <name type="scientific">Caldovatus sediminis</name>
    <dbReference type="NCBI Taxonomy" id="2041189"/>
    <lineage>
        <taxon>Bacteria</taxon>
        <taxon>Pseudomonadati</taxon>
        <taxon>Pseudomonadota</taxon>
        <taxon>Alphaproteobacteria</taxon>
        <taxon>Acetobacterales</taxon>
        <taxon>Roseomonadaceae</taxon>
        <taxon>Caldovatus</taxon>
    </lineage>
</organism>
<dbReference type="GO" id="GO:0005737">
    <property type="term" value="C:cytoplasm"/>
    <property type="evidence" value="ECO:0007669"/>
    <property type="project" value="TreeGrafter"/>
</dbReference>
<accession>A0A8J3EET1</accession>
<dbReference type="Gene3D" id="3.10.310.10">
    <property type="entry name" value="Diaminopimelate Epimerase, Chain A, domain 1"/>
    <property type="match status" value="2"/>
</dbReference>
<name>A0A8J3EET1_9PROT</name>
<dbReference type="Pfam" id="PF02567">
    <property type="entry name" value="PhzC-PhzF"/>
    <property type="match status" value="1"/>
</dbReference>
<evidence type="ECO:0000313" key="4">
    <source>
        <dbReference type="EMBL" id="GGG45099.1"/>
    </source>
</evidence>
<evidence type="ECO:0000256" key="3">
    <source>
        <dbReference type="PIRSR" id="PIRSR016184-1"/>
    </source>
</evidence>
<comment type="similarity">
    <text evidence="1">Belongs to the PhzF family.</text>
</comment>
<sequence>MGASTARRDGAPTLRVFFVDAFAARPFEGNPAAVVPLARWLPDATLQAMAAEHNLSETAFLVREAGGWRLRWFTPAAEVEMCGHATLASGFVLATEFGERAPYAFATLSGTLGVEREGERFVLDFPARTAERVAEPPPGLAEALGVAPREVWRARDWICVLDSAEQVAGLRPDFAKLAALPGGERVMVTAAGGPPGHDVTSRYFAPKVGVPEDPVTGTAHVQLVPFWAARLGRTALVCRQASRRGGTLWCELRGARVRMGGTAVLYARGEILLPDAG</sequence>
<dbReference type="Proteomes" id="UP000597507">
    <property type="component" value="Unassembled WGS sequence"/>
</dbReference>
<dbReference type="RefSeq" id="WP_188902710.1">
    <property type="nucleotide sequence ID" value="NZ_BMKS01000013.1"/>
</dbReference>
<keyword evidence="2 4" id="KW-0413">Isomerase</keyword>
<dbReference type="PIRSF" id="PIRSF016184">
    <property type="entry name" value="PhzC_PhzF"/>
    <property type="match status" value="1"/>
</dbReference>
<dbReference type="SUPFAM" id="SSF54506">
    <property type="entry name" value="Diaminopimelate epimerase-like"/>
    <property type="match status" value="1"/>
</dbReference>
<keyword evidence="5" id="KW-1185">Reference proteome</keyword>
<evidence type="ECO:0000256" key="2">
    <source>
        <dbReference type="ARBA" id="ARBA00023235"/>
    </source>
</evidence>
<dbReference type="NCBIfam" id="TIGR00654">
    <property type="entry name" value="PhzF_family"/>
    <property type="match status" value="1"/>
</dbReference>
<protein>
    <submittedName>
        <fullName evidence="4">Putative isomerase</fullName>
    </submittedName>
</protein>
<comment type="caution">
    <text evidence="4">The sequence shown here is derived from an EMBL/GenBank/DDBJ whole genome shotgun (WGS) entry which is preliminary data.</text>
</comment>
<dbReference type="AlphaFoldDB" id="A0A8J3EET1"/>
<reference evidence="4 5" key="1">
    <citation type="journal article" date="2014" name="Int. J. Syst. Evol. Microbiol.">
        <title>Complete genome sequence of Corynebacterium casei LMG S-19264T (=DSM 44701T), isolated from a smear-ripened cheese.</title>
        <authorList>
            <consortium name="US DOE Joint Genome Institute (JGI-PGF)"/>
            <person name="Walter F."/>
            <person name="Albersmeier A."/>
            <person name="Kalinowski J."/>
            <person name="Ruckert C."/>
        </authorList>
    </citation>
    <scope>NUCLEOTIDE SEQUENCE [LARGE SCALE GENOMIC DNA]</scope>
    <source>
        <strain evidence="4 5">CGMCC 1.16330</strain>
    </source>
</reference>
<dbReference type="InterPro" id="IPR003719">
    <property type="entry name" value="Phenazine_PhzF-like"/>
</dbReference>
<proteinExistence type="inferred from homology"/>